<dbReference type="EMBL" id="JABSTU010000005">
    <property type="protein sequence ID" value="KAH8031607.1"/>
    <property type="molecule type" value="Genomic_DNA"/>
</dbReference>
<proteinExistence type="predicted"/>
<accession>A0A9J6EBC1</accession>
<keyword evidence="2" id="KW-1185">Reference proteome</keyword>
<dbReference type="AlphaFoldDB" id="A0A9J6EBC1"/>
<organism evidence="1 2">
    <name type="scientific">Rhipicephalus microplus</name>
    <name type="common">Cattle tick</name>
    <name type="synonym">Boophilus microplus</name>
    <dbReference type="NCBI Taxonomy" id="6941"/>
    <lineage>
        <taxon>Eukaryota</taxon>
        <taxon>Metazoa</taxon>
        <taxon>Ecdysozoa</taxon>
        <taxon>Arthropoda</taxon>
        <taxon>Chelicerata</taxon>
        <taxon>Arachnida</taxon>
        <taxon>Acari</taxon>
        <taxon>Parasitiformes</taxon>
        <taxon>Ixodida</taxon>
        <taxon>Ixodoidea</taxon>
        <taxon>Ixodidae</taxon>
        <taxon>Rhipicephalinae</taxon>
        <taxon>Rhipicephalus</taxon>
        <taxon>Boophilus</taxon>
    </lineage>
</organism>
<dbReference type="Proteomes" id="UP000821866">
    <property type="component" value="Chromosome 3"/>
</dbReference>
<dbReference type="VEuPathDB" id="VectorBase:LOC119172885"/>
<name>A0A9J6EBC1_RHIMP</name>
<sequence>MPVCCWKFQVKLSASSQAILFVPSGSQHWPSRFSWVVEELLRLTRQFVLADAIVHPADRLRKLFRLGTQQPYRELTREHPDARLVAGRHPLLMPATGFTRPEQGIPVDPRIGFVWPAEQKHRLRGTSSPNWPDGGVVETLSHLLCEYPAFGEARKQPVKRYRLVGLPCATLQGLLHPSGCTKTIAALPLRPYWVFLRTRA</sequence>
<evidence type="ECO:0000313" key="1">
    <source>
        <dbReference type="EMBL" id="KAH8031607.1"/>
    </source>
</evidence>
<evidence type="ECO:0008006" key="3">
    <source>
        <dbReference type="Google" id="ProtNLM"/>
    </source>
</evidence>
<comment type="caution">
    <text evidence="1">The sequence shown here is derived from an EMBL/GenBank/DDBJ whole genome shotgun (WGS) entry which is preliminary data.</text>
</comment>
<reference evidence="1" key="2">
    <citation type="submission" date="2021-09" db="EMBL/GenBank/DDBJ databases">
        <authorList>
            <person name="Jia N."/>
            <person name="Wang J."/>
            <person name="Shi W."/>
            <person name="Du L."/>
            <person name="Sun Y."/>
            <person name="Zhan W."/>
            <person name="Jiang J."/>
            <person name="Wang Q."/>
            <person name="Zhang B."/>
            <person name="Ji P."/>
            <person name="Sakyi L.B."/>
            <person name="Cui X."/>
            <person name="Yuan T."/>
            <person name="Jiang B."/>
            <person name="Yang W."/>
            <person name="Lam T.T.-Y."/>
            <person name="Chang Q."/>
            <person name="Ding S."/>
            <person name="Wang X."/>
            <person name="Zhu J."/>
            <person name="Ruan X."/>
            <person name="Zhao L."/>
            <person name="Wei J."/>
            <person name="Que T."/>
            <person name="Du C."/>
            <person name="Cheng J."/>
            <person name="Dai P."/>
            <person name="Han X."/>
            <person name="Huang E."/>
            <person name="Gao Y."/>
            <person name="Liu J."/>
            <person name="Shao H."/>
            <person name="Ye R."/>
            <person name="Li L."/>
            <person name="Wei W."/>
            <person name="Wang X."/>
            <person name="Wang C."/>
            <person name="Huo Q."/>
            <person name="Li W."/>
            <person name="Guo W."/>
            <person name="Chen H."/>
            <person name="Chen S."/>
            <person name="Zhou L."/>
            <person name="Zhou L."/>
            <person name="Ni X."/>
            <person name="Tian J."/>
            <person name="Zhou Y."/>
            <person name="Sheng Y."/>
            <person name="Liu T."/>
            <person name="Pan Y."/>
            <person name="Xia L."/>
            <person name="Li J."/>
            <person name="Zhao F."/>
            <person name="Cao W."/>
        </authorList>
    </citation>
    <scope>NUCLEOTIDE SEQUENCE</scope>
    <source>
        <strain evidence="1">Rmic-2018</strain>
        <tissue evidence="1">Larvae</tissue>
    </source>
</reference>
<evidence type="ECO:0000313" key="2">
    <source>
        <dbReference type="Proteomes" id="UP000821866"/>
    </source>
</evidence>
<reference evidence="1" key="1">
    <citation type="journal article" date="2020" name="Cell">
        <title>Large-Scale Comparative Analyses of Tick Genomes Elucidate Their Genetic Diversity and Vector Capacities.</title>
        <authorList>
            <consortium name="Tick Genome and Microbiome Consortium (TIGMIC)"/>
            <person name="Jia N."/>
            <person name="Wang J."/>
            <person name="Shi W."/>
            <person name="Du L."/>
            <person name="Sun Y."/>
            <person name="Zhan W."/>
            <person name="Jiang J.F."/>
            <person name="Wang Q."/>
            <person name="Zhang B."/>
            <person name="Ji P."/>
            <person name="Bell-Sakyi L."/>
            <person name="Cui X.M."/>
            <person name="Yuan T.T."/>
            <person name="Jiang B.G."/>
            <person name="Yang W.F."/>
            <person name="Lam T.T."/>
            <person name="Chang Q.C."/>
            <person name="Ding S.J."/>
            <person name="Wang X.J."/>
            <person name="Zhu J.G."/>
            <person name="Ruan X.D."/>
            <person name="Zhao L."/>
            <person name="Wei J.T."/>
            <person name="Ye R.Z."/>
            <person name="Que T.C."/>
            <person name="Du C.H."/>
            <person name="Zhou Y.H."/>
            <person name="Cheng J.X."/>
            <person name="Dai P.F."/>
            <person name="Guo W.B."/>
            <person name="Han X.H."/>
            <person name="Huang E.J."/>
            <person name="Li L.F."/>
            <person name="Wei W."/>
            <person name="Gao Y.C."/>
            <person name="Liu J.Z."/>
            <person name="Shao H.Z."/>
            <person name="Wang X."/>
            <person name="Wang C.C."/>
            <person name="Yang T.C."/>
            <person name="Huo Q.B."/>
            <person name="Li W."/>
            <person name="Chen H.Y."/>
            <person name="Chen S.E."/>
            <person name="Zhou L.G."/>
            <person name="Ni X.B."/>
            <person name="Tian J.H."/>
            <person name="Sheng Y."/>
            <person name="Liu T."/>
            <person name="Pan Y.S."/>
            <person name="Xia L.Y."/>
            <person name="Li J."/>
            <person name="Zhao F."/>
            <person name="Cao W.C."/>
        </authorList>
    </citation>
    <scope>NUCLEOTIDE SEQUENCE</scope>
    <source>
        <strain evidence="1">Rmic-2018</strain>
    </source>
</reference>
<gene>
    <name evidence="1" type="ORF">HPB51_019507</name>
</gene>
<protein>
    <recommendedName>
        <fullName evidence="3">Tick transposon</fullName>
    </recommendedName>
</protein>